<protein>
    <submittedName>
        <fullName evidence="2">Uncharacterized protein</fullName>
    </submittedName>
</protein>
<organism evidence="2 3">
    <name type="scientific">Oleoguttula mirabilis</name>
    <dbReference type="NCBI Taxonomy" id="1507867"/>
    <lineage>
        <taxon>Eukaryota</taxon>
        <taxon>Fungi</taxon>
        <taxon>Dikarya</taxon>
        <taxon>Ascomycota</taxon>
        <taxon>Pezizomycotina</taxon>
        <taxon>Dothideomycetes</taxon>
        <taxon>Dothideomycetidae</taxon>
        <taxon>Mycosphaerellales</taxon>
        <taxon>Teratosphaeriaceae</taxon>
        <taxon>Oleoguttula</taxon>
    </lineage>
</organism>
<evidence type="ECO:0000256" key="1">
    <source>
        <dbReference type="SAM" id="MobiDB-lite"/>
    </source>
</evidence>
<proteinExistence type="predicted"/>
<dbReference type="EMBL" id="JAVFHQ010000057">
    <property type="protein sequence ID" value="KAK4541089.1"/>
    <property type="molecule type" value="Genomic_DNA"/>
</dbReference>
<gene>
    <name evidence="2" type="ORF">LTR36_008314</name>
</gene>
<evidence type="ECO:0000313" key="2">
    <source>
        <dbReference type="EMBL" id="KAK4541089.1"/>
    </source>
</evidence>
<dbReference type="CDD" id="cd07822">
    <property type="entry name" value="SRPBCC_4"/>
    <property type="match status" value="1"/>
</dbReference>
<comment type="caution">
    <text evidence="2">The sequence shown here is derived from an EMBL/GenBank/DDBJ whole genome shotgun (WGS) entry which is preliminary data.</text>
</comment>
<keyword evidence="3" id="KW-1185">Reference proteome</keyword>
<dbReference type="InterPro" id="IPR019587">
    <property type="entry name" value="Polyketide_cyclase/dehydratase"/>
</dbReference>
<dbReference type="AlphaFoldDB" id="A0AAV9J8J2"/>
<dbReference type="Proteomes" id="UP001324427">
    <property type="component" value="Unassembled WGS sequence"/>
</dbReference>
<reference evidence="2 3" key="1">
    <citation type="submission" date="2021-11" db="EMBL/GenBank/DDBJ databases">
        <title>Black yeast isolated from Biological Soil Crust.</title>
        <authorList>
            <person name="Kurbessoian T."/>
        </authorList>
    </citation>
    <scope>NUCLEOTIDE SEQUENCE [LARGE SCALE GENOMIC DNA]</scope>
    <source>
        <strain evidence="2 3">CCFEE 5522</strain>
    </source>
</reference>
<dbReference type="Gene3D" id="3.30.530.20">
    <property type="match status" value="1"/>
</dbReference>
<accession>A0AAV9J8J2</accession>
<dbReference type="Pfam" id="PF10604">
    <property type="entry name" value="Polyketide_cyc2"/>
    <property type="match status" value="1"/>
</dbReference>
<feature type="compositionally biased region" description="Polar residues" evidence="1">
    <location>
        <begin position="15"/>
        <end position="30"/>
    </location>
</feature>
<feature type="region of interest" description="Disordered" evidence="1">
    <location>
        <begin position="1"/>
        <end position="30"/>
    </location>
</feature>
<evidence type="ECO:0000313" key="3">
    <source>
        <dbReference type="Proteomes" id="UP001324427"/>
    </source>
</evidence>
<sequence length="220" mass="23870">MAPPPPLQGEAFHDPSNTGPRPTPQIPTGGTFSVYAATHIHAPPAAVYDALLDIQKWKEWNTFVFDVTITAHPHAHHTGLRMMEGTNMLFHVAMTPDDRATTSKEACSHVEPLKPKAVHGPKAVTRIRWNLHNAAVMAPGFVIKAERVNEIEEAEGGGTLYRTWETFGGLAAKTVKKKHEQNLKDRFADWCADLKKYVEGKQAGGQSGVGGEASTAATSS</sequence>
<name>A0AAV9J8J2_9PEZI</name>
<dbReference type="SUPFAM" id="SSF55961">
    <property type="entry name" value="Bet v1-like"/>
    <property type="match status" value="1"/>
</dbReference>
<dbReference type="InterPro" id="IPR023393">
    <property type="entry name" value="START-like_dom_sf"/>
</dbReference>